<evidence type="ECO:0000256" key="6">
    <source>
        <dbReference type="ARBA" id="ARBA00023136"/>
    </source>
</evidence>
<dbReference type="PROSITE" id="PS00216">
    <property type="entry name" value="SUGAR_TRANSPORT_1"/>
    <property type="match status" value="1"/>
</dbReference>
<dbReference type="AlphaFoldDB" id="A0A0K9XDW9"/>
<dbReference type="PANTHER" id="PTHR23517:SF2">
    <property type="entry name" value="MULTIDRUG RESISTANCE PROTEIN MDTH"/>
    <property type="match status" value="1"/>
</dbReference>
<sequence>MLVRAGRAARESVAGLPREFWWLWASTLVNRLGSFVATFLALYLTVEQGHSPSYAGLVAALHGLGGVAGSLGSGVLADRLGRRPTLLIAQLSTSASVALLGFVHDPLSIAGVAFLVGVASNAPRPAVTAMLADIVRPEDRLRAFAINYWAINLGYALSAVVAGFVAQYSYLAGFLGEAVMALACALLCFFRIPESRPGPAAGTGGDEGPAVGLGAVLRDGRFMGLTALSFLLALLFQQSSVALPVAMGRSGLSSGDYGMAMAVNGLLIVALQIPVTRAVEHRDPRGLLTLSAVLAGAGIGLTGVAGSMSAYMLTIAVWTVAEIINTPIQTGLVARLAPLRARGRYQGVFAMAWSMGALVAPLSGGTVIDRFGEGVLWVACGVVGAVAAVGYWVLMRRLPGESAPVEGAPAKGGSVEGTASVA</sequence>
<keyword evidence="6 7" id="KW-0472">Membrane</keyword>
<keyword evidence="10" id="KW-1185">Reference proteome</keyword>
<name>A0A0K9XDW9_9ACTN</name>
<evidence type="ECO:0000313" key="9">
    <source>
        <dbReference type="EMBL" id="KNB51438.1"/>
    </source>
</evidence>
<comment type="caution">
    <text evidence="9">The sequence shown here is derived from an EMBL/GenBank/DDBJ whole genome shotgun (WGS) entry which is preliminary data.</text>
</comment>
<evidence type="ECO:0000256" key="7">
    <source>
        <dbReference type="SAM" id="Phobius"/>
    </source>
</evidence>
<feature type="transmembrane region" description="Helical" evidence="7">
    <location>
        <begin position="311"/>
        <end position="336"/>
    </location>
</feature>
<dbReference type="PROSITE" id="PS50850">
    <property type="entry name" value="MFS"/>
    <property type="match status" value="1"/>
</dbReference>
<evidence type="ECO:0000313" key="10">
    <source>
        <dbReference type="Proteomes" id="UP000037288"/>
    </source>
</evidence>
<dbReference type="GO" id="GO:0022857">
    <property type="term" value="F:transmembrane transporter activity"/>
    <property type="evidence" value="ECO:0007669"/>
    <property type="project" value="InterPro"/>
</dbReference>
<organism evidence="9 10">
    <name type="scientific">Streptomyces caatingaensis</name>
    <dbReference type="NCBI Taxonomy" id="1678637"/>
    <lineage>
        <taxon>Bacteria</taxon>
        <taxon>Bacillati</taxon>
        <taxon>Actinomycetota</taxon>
        <taxon>Actinomycetes</taxon>
        <taxon>Kitasatosporales</taxon>
        <taxon>Streptomycetaceae</taxon>
        <taxon>Streptomyces</taxon>
    </lineage>
</organism>
<gene>
    <name evidence="9" type="ORF">AC230_13665</name>
</gene>
<comment type="subcellular location">
    <subcellularLocation>
        <location evidence="1">Cell membrane</location>
        <topology evidence="1">Multi-pass membrane protein</topology>
    </subcellularLocation>
</comment>
<feature type="domain" description="Major facilitator superfamily (MFS) profile" evidence="8">
    <location>
        <begin position="19"/>
        <end position="399"/>
    </location>
</feature>
<accession>A0A0K9XDW9</accession>
<dbReference type="InterPro" id="IPR036259">
    <property type="entry name" value="MFS_trans_sf"/>
</dbReference>
<evidence type="ECO:0000256" key="3">
    <source>
        <dbReference type="ARBA" id="ARBA00022475"/>
    </source>
</evidence>
<keyword evidence="4 7" id="KW-0812">Transmembrane</keyword>
<evidence type="ECO:0000256" key="2">
    <source>
        <dbReference type="ARBA" id="ARBA00022448"/>
    </source>
</evidence>
<feature type="transmembrane region" description="Helical" evidence="7">
    <location>
        <begin position="54"/>
        <end position="77"/>
    </location>
</feature>
<evidence type="ECO:0000259" key="8">
    <source>
        <dbReference type="PROSITE" id="PS50850"/>
    </source>
</evidence>
<dbReference type="GO" id="GO:0005886">
    <property type="term" value="C:plasma membrane"/>
    <property type="evidence" value="ECO:0007669"/>
    <property type="project" value="UniProtKB-SubCell"/>
</dbReference>
<feature type="transmembrane region" description="Helical" evidence="7">
    <location>
        <begin position="374"/>
        <end position="394"/>
    </location>
</feature>
<evidence type="ECO:0000256" key="5">
    <source>
        <dbReference type="ARBA" id="ARBA00022989"/>
    </source>
</evidence>
<feature type="transmembrane region" description="Helical" evidence="7">
    <location>
        <begin position="257"/>
        <end position="275"/>
    </location>
</feature>
<dbReference type="CDD" id="cd17329">
    <property type="entry name" value="MFS_MdtH_MDR_like"/>
    <property type="match status" value="1"/>
</dbReference>
<keyword evidence="5 7" id="KW-1133">Transmembrane helix</keyword>
<keyword evidence="2" id="KW-0813">Transport</keyword>
<proteinExistence type="predicted"/>
<dbReference type="InterPro" id="IPR005829">
    <property type="entry name" value="Sugar_transporter_CS"/>
</dbReference>
<dbReference type="EMBL" id="LFXA01000009">
    <property type="protein sequence ID" value="KNB51438.1"/>
    <property type="molecule type" value="Genomic_DNA"/>
</dbReference>
<evidence type="ECO:0000256" key="4">
    <source>
        <dbReference type="ARBA" id="ARBA00022692"/>
    </source>
</evidence>
<feature type="transmembrane region" description="Helical" evidence="7">
    <location>
        <begin position="21"/>
        <end position="42"/>
    </location>
</feature>
<dbReference type="InterPro" id="IPR050171">
    <property type="entry name" value="MFS_Transporters"/>
</dbReference>
<dbReference type="Proteomes" id="UP000037288">
    <property type="component" value="Unassembled WGS sequence"/>
</dbReference>
<protein>
    <submittedName>
        <fullName evidence="9">Transporter</fullName>
    </submittedName>
</protein>
<dbReference type="InterPro" id="IPR020846">
    <property type="entry name" value="MFS_dom"/>
</dbReference>
<dbReference type="InterPro" id="IPR011701">
    <property type="entry name" value="MFS"/>
</dbReference>
<dbReference type="STRING" id="1678637.AC230_13665"/>
<feature type="transmembrane region" description="Helical" evidence="7">
    <location>
        <begin position="348"/>
        <end position="368"/>
    </location>
</feature>
<feature type="transmembrane region" description="Helical" evidence="7">
    <location>
        <begin position="222"/>
        <end position="245"/>
    </location>
</feature>
<feature type="transmembrane region" description="Helical" evidence="7">
    <location>
        <begin position="144"/>
        <end position="164"/>
    </location>
</feature>
<dbReference type="PATRIC" id="fig|1678637.3.peg.2947"/>
<feature type="transmembrane region" description="Helical" evidence="7">
    <location>
        <begin position="287"/>
        <end position="305"/>
    </location>
</feature>
<dbReference type="Gene3D" id="1.20.1250.20">
    <property type="entry name" value="MFS general substrate transporter like domains"/>
    <property type="match status" value="1"/>
</dbReference>
<evidence type="ECO:0000256" key="1">
    <source>
        <dbReference type="ARBA" id="ARBA00004651"/>
    </source>
</evidence>
<dbReference type="SUPFAM" id="SSF103473">
    <property type="entry name" value="MFS general substrate transporter"/>
    <property type="match status" value="1"/>
</dbReference>
<keyword evidence="3" id="KW-1003">Cell membrane</keyword>
<feature type="transmembrane region" description="Helical" evidence="7">
    <location>
        <begin position="170"/>
        <end position="190"/>
    </location>
</feature>
<dbReference type="Pfam" id="PF07690">
    <property type="entry name" value="MFS_1"/>
    <property type="match status" value="1"/>
</dbReference>
<dbReference type="PANTHER" id="PTHR23517">
    <property type="entry name" value="RESISTANCE PROTEIN MDTM, PUTATIVE-RELATED-RELATED"/>
    <property type="match status" value="1"/>
</dbReference>
<reference evidence="10" key="1">
    <citation type="submission" date="2015-07" db="EMBL/GenBank/DDBJ databases">
        <title>Draft genome sequence of Streptomyces sp. CMAA 1322, a bacterium isolated from Caatinga biome, from dry forest semiarid of Brazil.</title>
        <authorList>
            <person name="Santos S.N."/>
            <person name="Gacesa R."/>
            <person name="Taketani R.G."/>
            <person name="Long P.F."/>
            <person name="Melo I.S."/>
        </authorList>
    </citation>
    <scope>NUCLEOTIDE SEQUENCE [LARGE SCALE GENOMIC DNA]</scope>
    <source>
        <strain evidence="10">CMAA 1322</strain>
    </source>
</reference>